<keyword evidence="2" id="KW-1185">Reference proteome</keyword>
<dbReference type="Pfam" id="PF10442">
    <property type="entry name" value="FIST_C"/>
    <property type="match status" value="1"/>
</dbReference>
<dbReference type="Pfam" id="PF08495">
    <property type="entry name" value="FIST"/>
    <property type="match status" value="1"/>
</dbReference>
<dbReference type="GO" id="GO:0016301">
    <property type="term" value="F:kinase activity"/>
    <property type="evidence" value="ECO:0007669"/>
    <property type="project" value="UniProtKB-KW"/>
</dbReference>
<dbReference type="GO" id="GO:0000209">
    <property type="term" value="P:protein polyubiquitination"/>
    <property type="evidence" value="ECO:0007669"/>
    <property type="project" value="TreeGrafter"/>
</dbReference>
<accession>A0A1C2G562</accession>
<dbReference type="InterPro" id="IPR019494">
    <property type="entry name" value="FIST_C"/>
</dbReference>
<protein>
    <submittedName>
        <fullName evidence="1">Histidine kinase</fullName>
    </submittedName>
</protein>
<name>A0A1C2G562_9GAMM</name>
<keyword evidence="1" id="KW-0808">Transferase</keyword>
<evidence type="ECO:0000313" key="1">
    <source>
        <dbReference type="EMBL" id="RCN56585.1"/>
    </source>
</evidence>
<dbReference type="GO" id="GO:0032436">
    <property type="term" value="P:positive regulation of proteasomal ubiquitin-dependent protein catabolic process"/>
    <property type="evidence" value="ECO:0007669"/>
    <property type="project" value="TreeGrafter"/>
</dbReference>
<dbReference type="OrthoDB" id="9770435at2"/>
<evidence type="ECO:0000313" key="2">
    <source>
        <dbReference type="Proteomes" id="UP000253250"/>
    </source>
</evidence>
<proteinExistence type="predicted"/>
<dbReference type="PANTHER" id="PTHR14939">
    <property type="entry name" value="F-BOX ONLY PROTEIN 22"/>
    <property type="match status" value="1"/>
</dbReference>
<reference evidence="1 2" key="1">
    <citation type="submission" date="2018-02" db="EMBL/GenBank/DDBJ databases">
        <title>Insights into the biology of acidophilic members of the Acidiferrobacteraceae family derived from comparative genomic analyses.</title>
        <authorList>
            <person name="Issotta F."/>
            <person name="Thyssen C."/>
            <person name="Mena C."/>
            <person name="Moya A."/>
            <person name="Bellenberg S."/>
            <person name="Sproer C."/>
            <person name="Covarrubias P.C."/>
            <person name="Sand W."/>
            <person name="Quatrini R."/>
            <person name="Vera M."/>
        </authorList>
    </citation>
    <scope>NUCLEOTIDE SEQUENCE [LARGE SCALE GENOMIC DNA]</scope>
    <source>
        <strain evidence="2">m-1</strain>
    </source>
</reference>
<dbReference type="RefSeq" id="WP_065968597.1">
    <property type="nucleotide sequence ID" value="NZ_CP080624.1"/>
</dbReference>
<organism evidence="1 2">
    <name type="scientific">Acidiferrobacter thiooxydans</name>
    <dbReference type="NCBI Taxonomy" id="163359"/>
    <lineage>
        <taxon>Bacteria</taxon>
        <taxon>Pseudomonadati</taxon>
        <taxon>Pseudomonadota</taxon>
        <taxon>Gammaproteobacteria</taxon>
        <taxon>Acidiferrobacterales</taxon>
        <taxon>Acidiferrobacteraceae</taxon>
        <taxon>Acidiferrobacter</taxon>
    </lineage>
</organism>
<dbReference type="Proteomes" id="UP000253250">
    <property type="component" value="Unassembled WGS sequence"/>
</dbReference>
<sequence>MDSIRVATGLGRGPRAQPELAATAVTRGLARAHIKSARSVILFLTHHFAGDPKPALRAAARAAGCTQITGCTAAGLLTDEEWVLDAPAAAAMVLAGPAFLDHVQKNDEDAVLSLAAPGDLSADWLDAGYRRVGAVAGDILGRGPFRVWTAGQVRREGRGEVALRGLQASLGASQGVRALTSPIEVAEVHGYDVLKLGHYPALNVLVQALPIGVREMDRIPLHLIMGGVTFGDPTTAIKEGRYRLNHIVAANMGDQSITFAQRLTRGERLFWAMRDTLAAERDMRATMDRTTLALNGRPDFALMFPCAGRGPHFYGDSDRDLDLLTHRFPGLPVIGIYGNGELGPLDEANHLYQYSTVLGLFRGSAPKAA</sequence>
<dbReference type="STRING" id="163359.A9R16_00185"/>
<dbReference type="InterPro" id="IPR013702">
    <property type="entry name" value="FIST_domain_N"/>
</dbReference>
<gene>
    <name evidence="1" type="ORF">C4900_12420</name>
</gene>
<dbReference type="EMBL" id="PSYR01000002">
    <property type="protein sequence ID" value="RCN56585.1"/>
    <property type="molecule type" value="Genomic_DNA"/>
</dbReference>
<dbReference type="SMART" id="SM00897">
    <property type="entry name" value="FIST"/>
    <property type="match status" value="1"/>
</dbReference>
<dbReference type="PANTHER" id="PTHR14939:SF5">
    <property type="entry name" value="F-BOX ONLY PROTEIN 22"/>
    <property type="match status" value="1"/>
</dbReference>
<dbReference type="AlphaFoldDB" id="A0A1C2G562"/>
<keyword evidence="1" id="KW-0418">Kinase</keyword>
<dbReference type="SMART" id="SM01204">
    <property type="entry name" value="FIST_C"/>
    <property type="match status" value="1"/>
</dbReference>
<comment type="caution">
    <text evidence="1">The sequence shown here is derived from an EMBL/GenBank/DDBJ whole genome shotgun (WGS) entry which is preliminary data.</text>
</comment>